<keyword evidence="3 6" id="KW-0812">Transmembrane</keyword>
<keyword evidence="8" id="KW-1185">Reference proteome</keyword>
<evidence type="ECO:0000256" key="6">
    <source>
        <dbReference type="RuleBase" id="RU280813"/>
    </source>
</evidence>
<dbReference type="PANTHER" id="PTHR31552">
    <property type="entry name" value="SERPENTINE RECEPTOR CLASS GAMMA"/>
    <property type="match status" value="1"/>
</dbReference>
<accession>A0A0N5B930</accession>
<evidence type="ECO:0000259" key="7">
    <source>
        <dbReference type="PROSITE" id="PS50262"/>
    </source>
</evidence>
<feature type="domain" description="G-protein coupled receptors family 1 profile" evidence="7">
    <location>
        <begin position="22"/>
        <end position="314"/>
    </location>
</feature>
<feature type="transmembrane region" description="Helical" evidence="6">
    <location>
        <begin position="175"/>
        <end position="197"/>
    </location>
</feature>
<protein>
    <recommendedName>
        <fullName evidence="6">Serpentine receptor class gamma</fullName>
    </recommendedName>
</protein>
<feature type="transmembrane region" description="Helical" evidence="6">
    <location>
        <begin position="254"/>
        <end position="278"/>
    </location>
</feature>
<feature type="transmembrane region" description="Helical" evidence="6">
    <location>
        <begin position="133"/>
        <end position="155"/>
    </location>
</feature>
<dbReference type="SUPFAM" id="SSF81321">
    <property type="entry name" value="Family A G protein-coupled receptor-like"/>
    <property type="match status" value="1"/>
</dbReference>
<dbReference type="AlphaFoldDB" id="A0A0N5B930"/>
<evidence type="ECO:0000256" key="3">
    <source>
        <dbReference type="ARBA" id="ARBA00022692"/>
    </source>
</evidence>
<evidence type="ECO:0000313" key="9">
    <source>
        <dbReference type="WBParaSite" id="SPAL_0000255040.1"/>
    </source>
</evidence>
<evidence type="ECO:0000256" key="5">
    <source>
        <dbReference type="ARBA" id="ARBA00023136"/>
    </source>
</evidence>
<keyword evidence="5 6" id="KW-0472">Membrane</keyword>
<feature type="transmembrane region" description="Helical" evidence="6">
    <location>
        <begin position="217"/>
        <end position="242"/>
    </location>
</feature>
<feature type="transmembrane region" description="Helical" evidence="6">
    <location>
        <begin position="13"/>
        <end position="31"/>
    </location>
</feature>
<dbReference type="PROSITE" id="PS50262">
    <property type="entry name" value="G_PROTEIN_RECEP_F1_2"/>
    <property type="match status" value="1"/>
</dbReference>
<dbReference type="Proteomes" id="UP000046392">
    <property type="component" value="Unplaced"/>
</dbReference>
<proteinExistence type="inferred from homology"/>
<feature type="transmembrane region" description="Helical" evidence="6">
    <location>
        <begin position="86"/>
        <end position="113"/>
    </location>
</feature>
<dbReference type="WBParaSite" id="SPAL_0000255040.1">
    <property type="protein sequence ID" value="SPAL_0000255040.1"/>
    <property type="gene ID" value="SPAL_0000255040"/>
</dbReference>
<comment type="similarity">
    <text evidence="2 6">Belongs to the nematode receptor-like protein srg family.</text>
</comment>
<dbReference type="CDD" id="cd00637">
    <property type="entry name" value="7tm_classA_rhodopsin-like"/>
    <property type="match status" value="1"/>
</dbReference>
<dbReference type="InterPro" id="IPR000609">
    <property type="entry name" value="7TM_GPCR_serpentine_rcpt_Srg"/>
</dbReference>
<sequence length="314" mass="37464">MVSAIFVSEIIQLIYKIPSVLLMILSIYVILKEIKKKNVHFNNQFYFIIVCKLVNEINFIITQYILFKLPIFGFLNNFLEENDWTARLFFVLAAQQTSFMFLITLLISINRYLAVKYPIKYKRYFSKANMIKILLFFVIISTLVGLGNIFFKAAYGIKHTFDSFVPQFTTKKVVYYKIFYTIFLYGIISIATCIFNIKATLELKKHKQIVSYYKKELIFIIYSIFIFITLSTVEFFFVIRIIDIQYGISSLYYYVFYFFNIISFDLTSFGDYYFLIFLKNEIRNTLRCCKKSTSKVSVKIVYRRQFLPNNRSMR</sequence>
<dbReference type="InterPro" id="IPR017452">
    <property type="entry name" value="GPCR_Rhodpsn_7TM"/>
</dbReference>
<comment type="subcellular location">
    <subcellularLocation>
        <location evidence="1">Membrane</location>
        <topology evidence="1">Multi-pass membrane protein</topology>
    </subcellularLocation>
</comment>
<dbReference type="Gene3D" id="1.20.1070.10">
    <property type="entry name" value="Rhodopsin 7-helix transmembrane proteins"/>
    <property type="match status" value="1"/>
</dbReference>
<evidence type="ECO:0000256" key="1">
    <source>
        <dbReference type="ARBA" id="ARBA00004141"/>
    </source>
</evidence>
<dbReference type="GO" id="GO:0004888">
    <property type="term" value="F:transmembrane signaling receptor activity"/>
    <property type="evidence" value="ECO:0007669"/>
    <property type="project" value="InterPro"/>
</dbReference>
<feature type="transmembrane region" description="Helical" evidence="6">
    <location>
        <begin position="43"/>
        <end position="66"/>
    </location>
</feature>
<dbReference type="GO" id="GO:0007606">
    <property type="term" value="P:sensory perception of chemical stimulus"/>
    <property type="evidence" value="ECO:0007669"/>
    <property type="project" value="UniProtKB-UniRule"/>
</dbReference>
<dbReference type="PANTHER" id="PTHR31552:SF8">
    <property type="entry name" value="SERPENTINE RECEPTOR CLASS GAMMA"/>
    <property type="match status" value="1"/>
</dbReference>
<evidence type="ECO:0000256" key="4">
    <source>
        <dbReference type="ARBA" id="ARBA00022989"/>
    </source>
</evidence>
<reference evidence="9" key="1">
    <citation type="submission" date="2017-02" db="UniProtKB">
        <authorList>
            <consortium name="WormBaseParasite"/>
        </authorList>
    </citation>
    <scope>IDENTIFICATION</scope>
</reference>
<organism evidence="8 9">
    <name type="scientific">Strongyloides papillosus</name>
    <name type="common">Intestinal threadworm</name>
    <dbReference type="NCBI Taxonomy" id="174720"/>
    <lineage>
        <taxon>Eukaryota</taxon>
        <taxon>Metazoa</taxon>
        <taxon>Ecdysozoa</taxon>
        <taxon>Nematoda</taxon>
        <taxon>Chromadorea</taxon>
        <taxon>Rhabditida</taxon>
        <taxon>Tylenchina</taxon>
        <taxon>Panagrolaimomorpha</taxon>
        <taxon>Strongyloidoidea</taxon>
        <taxon>Strongyloididae</taxon>
        <taxon>Strongyloides</taxon>
    </lineage>
</organism>
<name>A0A0N5B930_STREA</name>
<dbReference type="GO" id="GO:0016020">
    <property type="term" value="C:membrane"/>
    <property type="evidence" value="ECO:0007669"/>
    <property type="project" value="UniProtKB-SubCell"/>
</dbReference>
<evidence type="ECO:0000313" key="8">
    <source>
        <dbReference type="Proteomes" id="UP000046392"/>
    </source>
</evidence>
<keyword evidence="4 6" id="KW-1133">Transmembrane helix</keyword>
<dbReference type="Pfam" id="PF02118">
    <property type="entry name" value="Srg"/>
    <property type="match status" value="1"/>
</dbReference>
<evidence type="ECO:0000256" key="2">
    <source>
        <dbReference type="ARBA" id="ARBA00005692"/>
    </source>
</evidence>